<dbReference type="SUPFAM" id="SSF53807">
    <property type="entry name" value="Helical backbone' metal receptor"/>
    <property type="match status" value="1"/>
</dbReference>
<evidence type="ECO:0000256" key="1">
    <source>
        <dbReference type="ARBA" id="ARBA00022531"/>
    </source>
</evidence>
<dbReference type="RefSeq" id="WP_407068119.1">
    <property type="nucleotide sequence ID" value="NZ_BPQH01000014.1"/>
</dbReference>
<dbReference type="InterPro" id="IPR000510">
    <property type="entry name" value="Nase/OxRdtase_comp1"/>
</dbReference>
<evidence type="ECO:0000256" key="3">
    <source>
        <dbReference type="ARBA" id="ARBA00023171"/>
    </source>
</evidence>
<keyword evidence="2" id="KW-0560">Oxidoreductase</keyword>
<dbReference type="NCBIfam" id="TIGR02015">
    <property type="entry name" value="BchY"/>
    <property type="match status" value="1"/>
</dbReference>
<evidence type="ECO:0000259" key="5">
    <source>
        <dbReference type="Pfam" id="PF00148"/>
    </source>
</evidence>
<feature type="region of interest" description="Disordered" evidence="4">
    <location>
        <begin position="19"/>
        <end position="60"/>
    </location>
</feature>
<dbReference type="Pfam" id="PF00148">
    <property type="entry name" value="Oxidored_nitro"/>
    <property type="match status" value="1"/>
</dbReference>
<evidence type="ECO:0000313" key="7">
    <source>
        <dbReference type="Proteomes" id="UP001055167"/>
    </source>
</evidence>
<evidence type="ECO:0000313" key="6">
    <source>
        <dbReference type="EMBL" id="GJD51649.1"/>
    </source>
</evidence>
<dbReference type="PANTHER" id="PTHR39429:SF3">
    <property type="entry name" value="LIGHT-INDEPENDENT PROTOCHLOROPHYLLIDE REDUCTASE SUBUNIT N"/>
    <property type="match status" value="1"/>
</dbReference>
<reference evidence="6" key="1">
    <citation type="journal article" date="2021" name="Front. Microbiol.">
        <title>Comprehensive Comparative Genomics and Phenotyping of Methylobacterium Species.</title>
        <authorList>
            <person name="Alessa O."/>
            <person name="Ogura Y."/>
            <person name="Fujitani Y."/>
            <person name="Takami H."/>
            <person name="Hayashi T."/>
            <person name="Sahin N."/>
            <person name="Tani A."/>
        </authorList>
    </citation>
    <scope>NUCLEOTIDE SEQUENCE</scope>
    <source>
        <strain evidence="6">KCTC 52305</strain>
    </source>
</reference>
<reference evidence="6" key="2">
    <citation type="submission" date="2021-08" db="EMBL/GenBank/DDBJ databases">
        <authorList>
            <person name="Tani A."/>
            <person name="Ola A."/>
            <person name="Ogura Y."/>
            <person name="Katsura K."/>
            <person name="Hayashi T."/>
        </authorList>
    </citation>
    <scope>NUCLEOTIDE SEQUENCE</scope>
    <source>
        <strain evidence="6">KCTC 52305</strain>
    </source>
</reference>
<dbReference type="PANTHER" id="PTHR39429">
    <property type="entry name" value="LIGHT-INDEPENDENT PROTOCHLOROPHYLLIDE REDUCTASE SUBUNIT N"/>
    <property type="match status" value="1"/>
</dbReference>
<feature type="domain" description="Nitrogenase/oxidoreductase component 1" evidence="5">
    <location>
        <begin position="119"/>
        <end position="509"/>
    </location>
</feature>
<comment type="caution">
    <text evidence="6">The sequence shown here is derived from an EMBL/GenBank/DDBJ whole genome shotgun (WGS) entry which is preliminary data.</text>
</comment>
<protein>
    <submittedName>
        <fullName evidence="6">Chlorophyllide reductase 52.5 kDa chain</fullName>
    </submittedName>
</protein>
<dbReference type="EMBL" id="BPQH01000014">
    <property type="protein sequence ID" value="GJD51649.1"/>
    <property type="molecule type" value="Genomic_DNA"/>
</dbReference>
<organism evidence="6 7">
    <name type="scientific">Methylobacterium crusticola</name>
    <dbReference type="NCBI Taxonomy" id="1697972"/>
    <lineage>
        <taxon>Bacteria</taxon>
        <taxon>Pseudomonadati</taxon>
        <taxon>Pseudomonadota</taxon>
        <taxon>Alphaproteobacteria</taxon>
        <taxon>Hyphomicrobiales</taxon>
        <taxon>Methylobacteriaceae</taxon>
        <taxon>Methylobacterium</taxon>
    </lineage>
</organism>
<keyword evidence="7" id="KW-1185">Reference proteome</keyword>
<keyword evidence="1" id="KW-0602">Photosynthesis</keyword>
<dbReference type="Proteomes" id="UP001055167">
    <property type="component" value="Unassembled WGS sequence"/>
</dbReference>
<evidence type="ECO:0000256" key="4">
    <source>
        <dbReference type="SAM" id="MobiDB-lite"/>
    </source>
</evidence>
<dbReference type="Gene3D" id="3.40.50.1980">
    <property type="entry name" value="Nitrogenase molybdenum iron protein domain"/>
    <property type="match status" value="3"/>
</dbReference>
<accession>A0ABQ4R4C3</accession>
<gene>
    <name evidence="6" type="primary">bchY</name>
    <name evidence="6" type="ORF">OPKNFCMD_4404</name>
</gene>
<sequence>MGVSLDIGALRARKSAPAAGIPLPAAGSPPAAATPPPAAGSPPPAAVSPPPAAVSPPPAAGIPAPEAVNLAAAQADGLGCHAGADTMRAAARAAGLSETLETYARDYPAGPHDQPQSMCPAFGSLRVGLRMRRTATILSGSACCVYGLTFTSHFYGARRTVGYVPFNSETLVTGKLFEDIREAVRTTADPALYDAVVIINLCVPTASGVPLRLLPREIDGVRIIGIDVPGFGVPTHAEAKDVLAGAMLRVARQEAERGPVQAPRGGRDGRPSLTLLGEMFPADPVQIGAMLEPLGLAAGPVVPTREWRELYAALDGAAVAAVHPFYTAAIREFEAAGRPVIGSAPVGHDGTAAWLDAVGDACGVPRATVEAAKNRLLPPIRAALAERPIRGRITLSGYEGSELLVARLLIESGAEVPYVGTACPRTRWSDPDREWLEARGVTVRFRASLEHDLAALQAIRPDLAIGTTPVVQKAKEMAIPALYFTNLISARPLMGVAGAGSLAQVVNAALGNQARFEAMRGFFEGVGTGHAAGIWEDVPVRRAPVPRKAAQKPIGEMA</sequence>
<feature type="compositionally biased region" description="Pro residues" evidence="4">
    <location>
        <begin position="32"/>
        <end position="60"/>
    </location>
</feature>
<dbReference type="InterPro" id="IPR010245">
    <property type="entry name" value="BchY"/>
</dbReference>
<evidence type="ECO:0000256" key="2">
    <source>
        <dbReference type="ARBA" id="ARBA00023002"/>
    </source>
</evidence>
<dbReference type="InterPro" id="IPR050293">
    <property type="entry name" value="LIPOR_BchN/ChlN"/>
</dbReference>
<feature type="compositionally biased region" description="Low complexity" evidence="4">
    <location>
        <begin position="19"/>
        <end position="31"/>
    </location>
</feature>
<proteinExistence type="predicted"/>
<name>A0ABQ4R4C3_9HYPH</name>
<keyword evidence="3" id="KW-0149">Chlorophyll biosynthesis</keyword>